<dbReference type="PANTHER" id="PTHR33734:SF22">
    <property type="entry name" value="MEMBRANE-BOUND LYTIC MUREIN TRANSGLYCOSYLASE D"/>
    <property type="match status" value="1"/>
</dbReference>
<dbReference type="PROSITE" id="PS51782">
    <property type="entry name" value="LYSM"/>
    <property type="match status" value="2"/>
</dbReference>
<feature type="domain" description="LysM" evidence="2">
    <location>
        <begin position="2"/>
        <end position="47"/>
    </location>
</feature>
<feature type="region of interest" description="Disordered" evidence="1">
    <location>
        <begin position="255"/>
        <end position="296"/>
    </location>
</feature>
<dbReference type="SMART" id="SM00257">
    <property type="entry name" value="LysM"/>
    <property type="match status" value="2"/>
</dbReference>
<feature type="compositionally biased region" description="Low complexity" evidence="1">
    <location>
        <begin position="274"/>
        <end position="296"/>
    </location>
</feature>
<dbReference type="Pfam" id="PF01476">
    <property type="entry name" value="LysM"/>
    <property type="match status" value="2"/>
</dbReference>
<dbReference type="SUPFAM" id="SSF54106">
    <property type="entry name" value="LysM domain"/>
    <property type="match status" value="2"/>
</dbReference>
<feature type="region of interest" description="Disordered" evidence="1">
    <location>
        <begin position="314"/>
        <end position="417"/>
    </location>
</feature>
<dbReference type="RefSeq" id="WP_199020540.1">
    <property type="nucleotide sequence ID" value="NZ_JAELUP010000103.1"/>
</dbReference>
<dbReference type="InterPro" id="IPR018392">
    <property type="entry name" value="LysM"/>
</dbReference>
<feature type="compositionally biased region" description="Basic residues" evidence="1">
    <location>
        <begin position="611"/>
        <end position="620"/>
    </location>
</feature>
<name>A0A934J7A0_9BACL</name>
<feature type="compositionally biased region" description="Basic residues" evidence="1">
    <location>
        <begin position="583"/>
        <end position="594"/>
    </location>
</feature>
<organism evidence="3 4">
    <name type="scientific">Paenibacillus roseus</name>
    <dbReference type="NCBI Taxonomy" id="2798579"/>
    <lineage>
        <taxon>Bacteria</taxon>
        <taxon>Bacillati</taxon>
        <taxon>Bacillota</taxon>
        <taxon>Bacilli</taxon>
        <taxon>Bacillales</taxon>
        <taxon>Paenibacillaceae</taxon>
        <taxon>Paenibacillus</taxon>
    </lineage>
</organism>
<feature type="domain" description="LysM" evidence="2">
    <location>
        <begin position="65"/>
        <end position="110"/>
    </location>
</feature>
<feature type="compositionally biased region" description="Polar residues" evidence="1">
    <location>
        <begin position="255"/>
        <end position="273"/>
    </location>
</feature>
<feature type="region of interest" description="Disordered" evidence="1">
    <location>
        <begin position="118"/>
        <end position="137"/>
    </location>
</feature>
<reference evidence="3" key="1">
    <citation type="submission" date="2020-12" db="EMBL/GenBank/DDBJ databases">
        <authorList>
            <person name="Huq M.A."/>
        </authorList>
    </citation>
    <scope>NUCLEOTIDE SEQUENCE</scope>
    <source>
        <strain evidence="3">MAHUQ-46</strain>
    </source>
</reference>
<sequence>MKIHVVKQGESLYTISQKYGVPLDEIIKLNPGIANPNEIDVGLKVKIPSAVTTTPHKPNEVEILHQHVVKQGDTLWKLSKAWGVSLNEVIKANPQLKNPNALLVGEIVNIPKESSGEKVWPESTQSENQKPNTAVQKVSTEQIVKSKKEETAPIAVPTPTPLPEKVKSVEVEKKEKKKEEIKEVKKEAPVHIEKTPSADLFKQKEIPAVEALTSYPLPKIPQIVSPAVTHHGYAVQQHSVNVNIGPANVVPNISPNVSPASTSQKWSSYASPANVTPNWSPNVSPSSVTPNWSPNVSPSSVSPSWSSYASPASVTPNWSSNVSPSSVTPNWSPSVSPSSVTPNWSPSVSPSSVTPNWSSNVSPSSVTPNWSPNVSPSSVAPNAAPNVSPVSVSPNSAPNVSPSSVTPNQPPNISPAQLAPVYYGPQAYSSSFLPSQSPYQHEWPHASHADVWGSYSPFATSPFPDGGYAASPYGDYSYPSQIGGASTEAYPYPAGGYGYSSHPALYTHAQGGFPGFDTAVSPAEGWNYPAPGYYAGASVSPYSSYPVKESAAGHKKPCNCGGDKRTDEQENAATSTVKAAVAPKRKSKAPKKAAVRSVSTSSSSSRESSRSRKNHPWINR</sequence>
<comment type="caution">
    <text evidence="3">The sequence shown here is derived from an EMBL/GenBank/DDBJ whole genome shotgun (WGS) entry which is preliminary data.</text>
</comment>
<feature type="compositionally biased region" description="Low complexity" evidence="1">
    <location>
        <begin position="314"/>
        <end position="407"/>
    </location>
</feature>
<dbReference type="CDD" id="cd00118">
    <property type="entry name" value="LysM"/>
    <property type="match status" value="2"/>
</dbReference>
<feature type="compositionally biased region" description="Low complexity" evidence="1">
    <location>
        <begin position="595"/>
        <end position="606"/>
    </location>
</feature>
<accession>A0A934J7A0</accession>
<proteinExistence type="predicted"/>
<evidence type="ECO:0000313" key="3">
    <source>
        <dbReference type="EMBL" id="MBJ6362943.1"/>
    </source>
</evidence>
<evidence type="ECO:0000259" key="2">
    <source>
        <dbReference type="PROSITE" id="PS51782"/>
    </source>
</evidence>
<dbReference type="InterPro" id="IPR036779">
    <property type="entry name" value="LysM_dom_sf"/>
</dbReference>
<dbReference type="AlphaFoldDB" id="A0A934J7A0"/>
<dbReference type="PANTHER" id="PTHR33734">
    <property type="entry name" value="LYSM DOMAIN-CONTAINING GPI-ANCHORED PROTEIN 2"/>
    <property type="match status" value="1"/>
</dbReference>
<feature type="region of interest" description="Disordered" evidence="1">
    <location>
        <begin position="552"/>
        <end position="620"/>
    </location>
</feature>
<protein>
    <submittedName>
        <fullName evidence="3">LysM peptidoglycan-binding domain-containing protein</fullName>
    </submittedName>
</protein>
<keyword evidence="4" id="KW-1185">Reference proteome</keyword>
<evidence type="ECO:0000313" key="4">
    <source>
        <dbReference type="Proteomes" id="UP000640274"/>
    </source>
</evidence>
<dbReference type="Proteomes" id="UP000640274">
    <property type="component" value="Unassembled WGS sequence"/>
</dbReference>
<gene>
    <name evidence="3" type="ORF">JFN88_17215</name>
</gene>
<dbReference type="EMBL" id="JAELUP010000103">
    <property type="protein sequence ID" value="MBJ6362943.1"/>
    <property type="molecule type" value="Genomic_DNA"/>
</dbReference>
<dbReference type="Gene3D" id="3.10.350.10">
    <property type="entry name" value="LysM domain"/>
    <property type="match status" value="2"/>
</dbReference>
<dbReference type="GO" id="GO:0008932">
    <property type="term" value="F:lytic endotransglycosylase activity"/>
    <property type="evidence" value="ECO:0007669"/>
    <property type="project" value="TreeGrafter"/>
</dbReference>
<feature type="compositionally biased region" description="Polar residues" evidence="1">
    <location>
        <begin position="122"/>
        <end position="137"/>
    </location>
</feature>
<evidence type="ECO:0000256" key="1">
    <source>
        <dbReference type="SAM" id="MobiDB-lite"/>
    </source>
</evidence>